<name>A0ABV1X892_9ACTN</name>
<dbReference type="EMBL" id="JBEPEK010000418">
    <property type="protein sequence ID" value="MER7185255.1"/>
    <property type="molecule type" value="Genomic_DNA"/>
</dbReference>
<dbReference type="Proteomes" id="UP001474181">
    <property type="component" value="Unassembled WGS sequence"/>
</dbReference>
<accession>A0ABV1X892</accession>
<sequence>MTGFAPVPDRDLRSAAAEALRTVDVWMGMGVARAAELMPTAWEKWIGGTDVFLSDNLNAVAWSVFID</sequence>
<evidence type="ECO:0000313" key="1">
    <source>
        <dbReference type="EMBL" id="MER7185255.1"/>
    </source>
</evidence>
<evidence type="ECO:0000313" key="2">
    <source>
        <dbReference type="Proteomes" id="UP001474181"/>
    </source>
</evidence>
<comment type="caution">
    <text evidence="1">The sequence shown here is derived from an EMBL/GenBank/DDBJ whole genome shotgun (WGS) entry which is preliminary data.</text>
</comment>
<dbReference type="RefSeq" id="WP_350788010.1">
    <property type="nucleotide sequence ID" value="NZ_JBEPEK010000418.1"/>
</dbReference>
<reference evidence="1 2" key="1">
    <citation type="submission" date="2024-06" db="EMBL/GenBank/DDBJ databases">
        <title>The Natural Products Discovery Center: Release of the First 8490 Sequenced Strains for Exploring Actinobacteria Biosynthetic Diversity.</title>
        <authorList>
            <person name="Kalkreuter E."/>
            <person name="Kautsar S.A."/>
            <person name="Yang D."/>
            <person name="Bader C.D."/>
            <person name="Teijaro C.N."/>
            <person name="Fluegel L."/>
            <person name="Davis C.M."/>
            <person name="Simpson J.R."/>
            <person name="Lauterbach L."/>
            <person name="Steele A.D."/>
            <person name="Gui C."/>
            <person name="Meng S."/>
            <person name="Li G."/>
            <person name="Viehrig K."/>
            <person name="Ye F."/>
            <person name="Su P."/>
            <person name="Kiefer A.F."/>
            <person name="Nichols A."/>
            <person name="Cepeda A.J."/>
            <person name="Yan W."/>
            <person name="Fan B."/>
            <person name="Jiang Y."/>
            <person name="Adhikari A."/>
            <person name="Zheng C.-J."/>
            <person name="Schuster L."/>
            <person name="Cowan T.M."/>
            <person name="Smanski M.J."/>
            <person name="Chevrette M.G."/>
            <person name="De Carvalho L.P.S."/>
            <person name="Shen B."/>
        </authorList>
    </citation>
    <scope>NUCLEOTIDE SEQUENCE [LARGE SCALE GENOMIC DNA]</scope>
    <source>
        <strain evidence="1 2">NPDC000234</strain>
    </source>
</reference>
<protein>
    <submittedName>
        <fullName evidence="1">Uncharacterized protein</fullName>
    </submittedName>
</protein>
<proteinExistence type="predicted"/>
<organism evidence="1 2">
    <name type="scientific">Streptomyces hyaluromycini</name>
    <dbReference type="NCBI Taxonomy" id="1377993"/>
    <lineage>
        <taxon>Bacteria</taxon>
        <taxon>Bacillati</taxon>
        <taxon>Actinomycetota</taxon>
        <taxon>Actinomycetes</taxon>
        <taxon>Kitasatosporales</taxon>
        <taxon>Streptomycetaceae</taxon>
        <taxon>Streptomyces</taxon>
    </lineage>
</organism>
<keyword evidence="2" id="KW-1185">Reference proteome</keyword>
<gene>
    <name evidence="1" type="ORF">ABT404_38340</name>
</gene>